<evidence type="ECO:0000256" key="2">
    <source>
        <dbReference type="SAM" id="SignalP"/>
    </source>
</evidence>
<feature type="signal peptide" evidence="2">
    <location>
        <begin position="1"/>
        <end position="17"/>
    </location>
</feature>
<dbReference type="Proteomes" id="UP001303373">
    <property type="component" value="Chromosome 2"/>
</dbReference>
<reference evidence="3 4" key="1">
    <citation type="submission" date="2023-11" db="EMBL/GenBank/DDBJ databases">
        <title>An acidophilic fungus is an integral part of prey digestion in a carnivorous sundew plant.</title>
        <authorList>
            <person name="Tsai I.J."/>
        </authorList>
    </citation>
    <scope>NUCLEOTIDE SEQUENCE [LARGE SCALE GENOMIC DNA]</scope>
    <source>
        <strain evidence="3">169a</strain>
    </source>
</reference>
<name>A0AAQ3R8F0_9PEZI</name>
<protein>
    <submittedName>
        <fullName evidence="3">Uncharacterized protein</fullName>
    </submittedName>
</protein>
<feature type="compositionally biased region" description="Low complexity" evidence="1">
    <location>
        <begin position="168"/>
        <end position="186"/>
    </location>
</feature>
<feature type="chain" id="PRO_5042923918" evidence="2">
    <location>
        <begin position="18"/>
        <end position="268"/>
    </location>
</feature>
<gene>
    <name evidence="3" type="ORF">R9X50_00170400</name>
</gene>
<evidence type="ECO:0000256" key="1">
    <source>
        <dbReference type="SAM" id="MobiDB-lite"/>
    </source>
</evidence>
<feature type="compositionally biased region" description="Low complexity" evidence="1">
    <location>
        <begin position="222"/>
        <end position="240"/>
    </location>
</feature>
<feature type="region of interest" description="Disordered" evidence="1">
    <location>
        <begin position="220"/>
        <end position="240"/>
    </location>
</feature>
<proteinExistence type="predicted"/>
<feature type="region of interest" description="Disordered" evidence="1">
    <location>
        <begin position="166"/>
        <end position="186"/>
    </location>
</feature>
<dbReference type="AlphaFoldDB" id="A0AAQ3R8F0"/>
<sequence>MTKIVAALAALAATAAAQSALVTVEAFNCGAGSCITNTTIEVPLGSVYTNSSALDKVSFLYLTGATGGIATGSITCTPYKDTSGSGSAGLPFNSTTPSLLSTNLVQLGSIVCKSIEPIGVPGSASISSASATGSGSSSSPSITFHIPIPTSSTTGNYSTSLIKTLPPSGGSTISESQTSSSAQATSSMHSESITVITITPTISGQHLSTVTSVVIASGTEPATTSQSSGVSSSTSASPSLNTSNAASVGSKIAYGGLAAALLGFAFAL</sequence>
<evidence type="ECO:0000313" key="3">
    <source>
        <dbReference type="EMBL" id="WPG98904.1"/>
    </source>
</evidence>
<dbReference type="EMBL" id="CP138581">
    <property type="protein sequence ID" value="WPG98904.1"/>
    <property type="molecule type" value="Genomic_DNA"/>
</dbReference>
<feature type="region of interest" description="Disordered" evidence="1">
    <location>
        <begin position="126"/>
        <end position="145"/>
    </location>
</feature>
<keyword evidence="2" id="KW-0732">Signal</keyword>
<evidence type="ECO:0000313" key="4">
    <source>
        <dbReference type="Proteomes" id="UP001303373"/>
    </source>
</evidence>
<keyword evidence="4" id="KW-1185">Reference proteome</keyword>
<organism evidence="3 4">
    <name type="scientific">Acrodontium crateriforme</name>
    <dbReference type="NCBI Taxonomy" id="150365"/>
    <lineage>
        <taxon>Eukaryota</taxon>
        <taxon>Fungi</taxon>
        <taxon>Dikarya</taxon>
        <taxon>Ascomycota</taxon>
        <taxon>Pezizomycotina</taxon>
        <taxon>Dothideomycetes</taxon>
        <taxon>Dothideomycetidae</taxon>
        <taxon>Mycosphaerellales</taxon>
        <taxon>Teratosphaeriaceae</taxon>
        <taxon>Acrodontium</taxon>
    </lineage>
</organism>
<accession>A0AAQ3R8F0</accession>